<dbReference type="OrthoDB" id="9811589at2"/>
<dbReference type="GO" id="GO:0008168">
    <property type="term" value="F:methyltransferase activity"/>
    <property type="evidence" value="ECO:0007669"/>
    <property type="project" value="UniProtKB-KW"/>
</dbReference>
<feature type="domain" description="Methyltransferase" evidence="2">
    <location>
        <begin position="43"/>
        <end position="133"/>
    </location>
</feature>
<dbReference type="InterPro" id="IPR029063">
    <property type="entry name" value="SAM-dependent_MTases_sf"/>
</dbReference>
<evidence type="ECO:0000259" key="2">
    <source>
        <dbReference type="Pfam" id="PF13649"/>
    </source>
</evidence>
<dbReference type="PANTHER" id="PTHR43861">
    <property type="entry name" value="TRANS-ACONITATE 2-METHYLTRANSFERASE-RELATED"/>
    <property type="match status" value="1"/>
</dbReference>
<evidence type="ECO:0000256" key="1">
    <source>
        <dbReference type="ARBA" id="ARBA00022679"/>
    </source>
</evidence>
<dbReference type="Pfam" id="PF13649">
    <property type="entry name" value="Methyltransf_25"/>
    <property type="match status" value="1"/>
</dbReference>
<dbReference type="CDD" id="cd02440">
    <property type="entry name" value="AdoMet_MTases"/>
    <property type="match status" value="1"/>
</dbReference>
<organism evidence="3 4">
    <name type="scientific">Massiliimalia timonensis</name>
    <dbReference type="NCBI Taxonomy" id="1987501"/>
    <lineage>
        <taxon>Bacteria</taxon>
        <taxon>Bacillati</taxon>
        <taxon>Bacillota</taxon>
        <taxon>Clostridia</taxon>
        <taxon>Eubacteriales</taxon>
        <taxon>Oscillospiraceae</taxon>
        <taxon>Massiliimalia</taxon>
    </lineage>
</organism>
<gene>
    <name evidence="3" type="ORF">H8702_08940</name>
</gene>
<protein>
    <submittedName>
        <fullName evidence="3">Class I SAM-dependent methyltransferase</fullName>
    </submittedName>
</protein>
<accession>A0A8J6P4M0</accession>
<dbReference type="Gene3D" id="3.40.50.150">
    <property type="entry name" value="Vaccinia Virus protein VP39"/>
    <property type="match status" value="1"/>
</dbReference>
<dbReference type="SUPFAM" id="SSF53335">
    <property type="entry name" value="S-adenosyl-L-methionine-dependent methyltransferases"/>
    <property type="match status" value="1"/>
</dbReference>
<evidence type="ECO:0000313" key="4">
    <source>
        <dbReference type="Proteomes" id="UP000632659"/>
    </source>
</evidence>
<reference evidence="3" key="1">
    <citation type="submission" date="2020-08" db="EMBL/GenBank/DDBJ databases">
        <title>Genome public.</title>
        <authorList>
            <person name="Liu C."/>
            <person name="Sun Q."/>
        </authorList>
    </citation>
    <scope>NUCLEOTIDE SEQUENCE</scope>
    <source>
        <strain evidence="3">NSJ-15</strain>
    </source>
</reference>
<proteinExistence type="predicted"/>
<dbReference type="EMBL" id="JACRTL010000004">
    <property type="protein sequence ID" value="MBC8611238.1"/>
    <property type="molecule type" value="Genomic_DNA"/>
</dbReference>
<evidence type="ECO:0000313" key="3">
    <source>
        <dbReference type="EMBL" id="MBC8611238.1"/>
    </source>
</evidence>
<comment type="caution">
    <text evidence="3">The sequence shown here is derived from an EMBL/GenBank/DDBJ whole genome shotgun (WGS) entry which is preliminary data.</text>
</comment>
<keyword evidence="3" id="KW-0489">Methyltransferase</keyword>
<dbReference type="AlphaFoldDB" id="A0A8J6P4M0"/>
<dbReference type="GO" id="GO:0032259">
    <property type="term" value="P:methylation"/>
    <property type="evidence" value="ECO:0007669"/>
    <property type="project" value="UniProtKB-KW"/>
</dbReference>
<keyword evidence="1" id="KW-0808">Transferase</keyword>
<dbReference type="Gene3D" id="2.20.25.110">
    <property type="entry name" value="S-adenosyl-L-methionine-dependent methyltransferases"/>
    <property type="match status" value="1"/>
</dbReference>
<dbReference type="Proteomes" id="UP000632659">
    <property type="component" value="Unassembled WGS sequence"/>
</dbReference>
<name>A0A8J6P4M0_9FIRM</name>
<dbReference type="InterPro" id="IPR041698">
    <property type="entry name" value="Methyltransf_25"/>
</dbReference>
<keyword evidence="4" id="KW-1185">Reference proteome</keyword>
<dbReference type="RefSeq" id="WP_093988924.1">
    <property type="nucleotide sequence ID" value="NZ_FYDD01000003.1"/>
</dbReference>
<sequence length="257" mass="29714">MEQGYGQFAYSYDALTQNIDYEKRGRFFHQIMLEAGKQTGILVDLACGTGSLSEYFARLGYDVIGTDASEEMLQIAQEKKLETGSNVLYLCQRMQELDLFGTVDIVLCALDSLNHITDKQELQGVFDRISLFLNEDSLLIFDVNTVYKHQNILGNHTFVYDLDDVYCVWQNTLLEDNTVAITLDLFEYDEEHGSYDRYQEQFAERAYSMQELEQMLDLADFDVIAVYGDDEFHPPEETTQRMVYVCRNRFCKNQAAV</sequence>